<feature type="compositionally biased region" description="Basic and acidic residues" evidence="1">
    <location>
        <begin position="113"/>
        <end position="125"/>
    </location>
</feature>
<protein>
    <recommendedName>
        <fullName evidence="4">MarR family transcriptional regulator</fullName>
    </recommendedName>
</protein>
<dbReference type="Proteomes" id="UP001271723">
    <property type="component" value="Unassembled WGS sequence"/>
</dbReference>
<keyword evidence="3" id="KW-1185">Reference proteome</keyword>
<gene>
    <name evidence="2" type="ORF">PV517_05495</name>
</gene>
<comment type="caution">
    <text evidence="2">The sequence shown here is derived from an EMBL/GenBank/DDBJ whole genome shotgun (WGS) entry which is preliminary data.</text>
</comment>
<organism evidence="2 3">
    <name type="scientific">Streptomyces griseiscabiei</name>
    <dbReference type="NCBI Taxonomy" id="2993540"/>
    <lineage>
        <taxon>Bacteria</taxon>
        <taxon>Bacillati</taxon>
        <taxon>Actinomycetota</taxon>
        <taxon>Actinomycetes</taxon>
        <taxon>Kitasatosporales</taxon>
        <taxon>Streptomycetaceae</taxon>
        <taxon>Streptomyces</taxon>
    </lineage>
</organism>
<reference evidence="2 3" key="1">
    <citation type="journal article" date="2023" name="Microb. Genom.">
        <title>Mesoterricola silvestris gen. nov., sp. nov., Mesoterricola sediminis sp. nov., Geothrix oryzae sp. nov., Geothrix edaphica sp. nov., Geothrix rubra sp. nov., and Geothrix limicola sp. nov., six novel members of Acidobacteriota isolated from soils.</title>
        <authorList>
            <person name="Weisberg A.J."/>
            <person name="Pearce E."/>
            <person name="Kramer C.G."/>
            <person name="Chang J.H."/>
            <person name="Clarke C.R."/>
        </authorList>
    </citation>
    <scope>NUCLEOTIDE SEQUENCE [LARGE SCALE GENOMIC DNA]</scope>
    <source>
        <strain evidence="2 3">NRRL_B-2795</strain>
    </source>
</reference>
<name>A0ABU4KXG4_9ACTN</name>
<evidence type="ECO:0008006" key="4">
    <source>
        <dbReference type="Google" id="ProtNLM"/>
    </source>
</evidence>
<proteinExistence type="predicted"/>
<evidence type="ECO:0000313" key="2">
    <source>
        <dbReference type="EMBL" id="MDX2908157.1"/>
    </source>
</evidence>
<accession>A0ABU4KXG4</accession>
<evidence type="ECO:0000256" key="1">
    <source>
        <dbReference type="SAM" id="MobiDB-lite"/>
    </source>
</evidence>
<feature type="region of interest" description="Disordered" evidence="1">
    <location>
        <begin position="256"/>
        <end position="283"/>
    </location>
</feature>
<feature type="region of interest" description="Disordered" evidence="1">
    <location>
        <begin position="108"/>
        <end position="127"/>
    </location>
</feature>
<dbReference type="RefSeq" id="WP_086761135.1">
    <property type="nucleotide sequence ID" value="NZ_JAGJBZ010000002.1"/>
</dbReference>
<evidence type="ECO:0000313" key="3">
    <source>
        <dbReference type="Proteomes" id="UP001271723"/>
    </source>
</evidence>
<sequence length="283" mass="30186">MDRIDLSAETGHLTRLAADADLLHTEVQSLDVMPGSDALHRLAPRIRQIHQLVAQTLARLTVLDSSHYRTLSGSRPTLNALAAAAAHASRSASTLADVAYGNSSDTITIPHRPAADETAARETHHQTASTGLAEYLDDAAGALDLCPTSLSRALTGITADLTSHPELAAPVRKITDFQYATLRALSEQGGTLYVTGRRDTLQAILNTSGARINIATFRALQWRGLVRVVEHPTAATRHQGRRIAVTPNGRRALAHHTPARTATPSTPCPPKLTAASRAVRGAR</sequence>
<dbReference type="EMBL" id="JARAVY010000002">
    <property type="protein sequence ID" value="MDX2908157.1"/>
    <property type="molecule type" value="Genomic_DNA"/>
</dbReference>